<dbReference type="RefSeq" id="WP_179534959.1">
    <property type="nucleotide sequence ID" value="NZ_JACBYW010000003.1"/>
</dbReference>
<sequence>MPTVTGKLDKPAERFSLELEDLLKELRRRRWTLIRWGPERQPQLMAAMFKRQSCADVLILRDEHRATGYRVPTMDDTGVFNPERVSYQYHSSALWALRAILGLPEPGEPGAPMALEAPDVPCFLPDDLPQPVIIRPLG</sequence>
<organism evidence="1 2">
    <name type="scientific">Actinopolyspora biskrensis</name>
    <dbReference type="NCBI Taxonomy" id="1470178"/>
    <lineage>
        <taxon>Bacteria</taxon>
        <taxon>Bacillati</taxon>
        <taxon>Actinomycetota</taxon>
        <taxon>Actinomycetes</taxon>
        <taxon>Actinopolysporales</taxon>
        <taxon>Actinopolysporaceae</taxon>
        <taxon>Actinopolyspora</taxon>
    </lineage>
</organism>
<evidence type="ECO:0000313" key="1">
    <source>
        <dbReference type="EMBL" id="NYH78430.1"/>
    </source>
</evidence>
<dbReference type="AlphaFoldDB" id="A0A852YWN0"/>
<keyword evidence="2" id="KW-1185">Reference proteome</keyword>
<name>A0A852YWN0_9ACTN</name>
<protein>
    <submittedName>
        <fullName evidence="1">Uncharacterized protein</fullName>
    </submittedName>
</protein>
<gene>
    <name evidence="1" type="ORF">FHR84_001755</name>
</gene>
<dbReference type="EMBL" id="JACBYW010000003">
    <property type="protein sequence ID" value="NYH78430.1"/>
    <property type="molecule type" value="Genomic_DNA"/>
</dbReference>
<reference evidence="1 2" key="1">
    <citation type="submission" date="2020-07" db="EMBL/GenBank/DDBJ databases">
        <title>Genomic Encyclopedia of Type Strains, Phase III (KMG-III): the genomes of soil and plant-associated and newly described type strains.</title>
        <authorList>
            <person name="Whitman W."/>
        </authorList>
    </citation>
    <scope>NUCLEOTIDE SEQUENCE [LARGE SCALE GENOMIC DNA]</scope>
    <source>
        <strain evidence="1 2">CECT 8576</strain>
    </source>
</reference>
<dbReference type="Proteomes" id="UP000548304">
    <property type="component" value="Unassembled WGS sequence"/>
</dbReference>
<accession>A0A852YWN0</accession>
<comment type="caution">
    <text evidence="1">The sequence shown here is derived from an EMBL/GenBank/DDBJ whole genome shotgun (WGS) entry which is preliminary data.</text>
</comment>
<proteinExistence type="predicted"/>
<evidence type="ECO:0000313" key="2">
    <source>
        <dbReference type="Proteomes" id="UP000548304"/>
    </source>
</evidence>